<reference evidence="6 7" key="1">
    <citation type="submission" date="2020-06" db="EMBL/GenBank/DDBJ databases">
        <title>Frischella cerana isolated from Apis cerana gut homogenate.</title>
        <authorList>
            <person name="Wolter L.A."/>
            <person name="Suenami S."/>
            <person name="Miyazaki R."/>
        </authorList>
    </citation>
    <scope>NUCLEOTIDE SEQUENCE [LARGE SCALE GENOMIC DNA]</scope>
    <source>
        <strain evidence="6 7">Ac13</strain>
    </source>
</reference>
<dbReference type="Gene3D" id="3.90.1150.10">
    <property type="entry name" value="Aspartate Aminotransferase, domain 1"/>
    <property type="match status" value="1"/>
</dbReference>
<keyword evidence="4" id="KW-0663">Pyridoxal phosphate</keyword>
<evidence type="ECO:0000256" key="1">
    <source>
        <dbReference type="ARBA" id="ARBA00007970"/>
    </source>
</evidence>
<dbReference type="EMBL" id="JABURY010000002">
    <property type="protein sequence ID" value="MBC9129748.1"/>
    <property type="molecule type" value="Genomic_DNA"/>
</dbReference>
<organism evidence="6 7">
    <name type="scientific">Frischella japonica</name>
    <dbReference type="NCBI Taxonomy" id="2741544"/>
    <lineage>
        <taxon>Bacteria</taxon>
        <taxon>Pseudomonadati</taxon>
        <taxon>Pseudomonadota</taxon>
        <taxon>Gammaproteobacteria</taxon>
        <taxon>Orbales</taxon>
        <taxon>Orbaceae</taxon>
        <taxon>Frischella</taxon>
    </lineage>
</organism>
<dbReference type="InterPro" id="IPR050106">
    <property type="entry name" value="HistidinolP_aminotransfase"/>
</dbReference>
<sequence>MMSETNNKVILSRRHFLTYSGIAIGGITVSSTLRKSYAAQEPVLTNVNALSSVSEIATPSLENPVRLNFNENALGMSPNAKQAAITAVSKANRYAKHEMPLLSLAIAKHHNLNSDYVLLTAGSSEGIRSSIVAFTKEKTQFVIPELTYGDGEYFAKIANLPVIKVPNLTDWAIDIEGLINKVEQYSGYSIVYLVNPNNPTSTITDTKKVFDWIRSKPKNTIFIVDEAYAEFVNDASYQSVDTLIEQGYENVILLKTFSKIHAMAGLRVGYVLANPIHIKNIAQYVAGEKLNYCGVCAALASMEDQSYLKYSKKVTDTSRLIMEQVLKELDLYYVASETNFIFHKIPIALNEYQQLLKDKFILVGRAFPPANGWCRISLGTPGEMLYTATILKQLREQNFI</sequence>
<dbReference type="Gene3D" id="3.40.640.10">
    <property type="entry name" value="Type I PLP-dependent aspartate aminotransferase-like (Major domain)"/>
    <property type="match status" value="1"/>
</dbReference>
<evidence type="ECO:0000256" key="4">
    <source>
        <dbReference type="ARBA" id="ARBA00022898"/>
    </source>
</evidence>
<dbReference type="Pfam" id="PF00155">
    <property type="entry name" value="Aminotran_1_2"/>
    <property type="match status" value="1"/>
</dbReference>
<evidence type="ECO:0000256" key="3">
    <source>
        <dbReference type="ARBA" id="ARBA00022679"/>
    </source>
</evidence>
<dbReference type="CDD" id="cd00609">
    <property type="entry name" value="AAT_like"/>
    <property type="match status" value="1"/>
</dbReference>
<dbReference type="PANTHER" id="PTHR43643">
    <property type="entry name" value="HISTIDINOL-PHOSPHATE AMINOTRANSFERASE 2"/>
    <property type="match status" value="1"/>
</dbReference>
<evidence type="ECO:0000313" key="7">
    <source>
        <dbReference type="Proteomes" id="UP000651208"/>
    </source>
</evidence>
<dbReference type="GO" id="GO:0008483">
    <property type="term" value="F:transaminase activity"/>
    <property type="evidence" value="ECO:0007669"/>
    <property type="project" value="UniProtKB-KW"/>
</dbReference>
<proteinExistence type="inferred from homology"/>
<gene>
    <name evidence="6" type="ORF">FcAc13_00295</name>
</gene>
<keyword evidence="2 6" id="KW-0032">Aminotransferase</keyword>
<dbReference type="Proteomes" id="UP000651208">
    <property type="component" value="Unassembled WGS sequence"/>
</dbReference>
<evidence type="ECO:0000313" key="6">
    <source>
        <dbReference type="EMBL" id="MBC9129748.1"/>
    </source>
</evidence>
<dbReference type="InterPro" id="IPR015422">
    <property type="entry name" value="PyrdxlP-dep_Trfase_small"/>
</dbReference>
<evidence type="ECO:0000259" key="5">
    <source>
        <dbReference type="Pfam" id="PF00155"/>
    </source>
</evidence>
<feature type="domain" description="Aminotransferase class I/classII large" evidence="5">
    <location>
        <begin position="64"/>
        <end position="387"/>
    </location>
</feature>
<evidence type="ECO:0000256" key="2">
    <source>
        <dbReference type="ARBA" id="ARBA00022576"/>
    </source>
</evidence>
<dbReference type="RefSeq" id="WP_187754218.1">
    <property type="nucleotide sequence ID" value="NZ_JABURY010000002.1"/>
</dbReference>
<accession>A0ABR7QU55</accession>
<dbReference type="PROSITE" id="PS51318">
    <property type="entry name" value="TAT"/>
    <property type="match status" value="1"/>
</dbReference>
<dbReference type="SUPFAM" id="SSF53383">
    <property type="entry name" value="PLP-dependent transferases"/>
    <property type="match status" value="1"/>
</dbReference>
<keyword evidence="3" id="KW-0808">Transferase</keyword>
<dbReference type="InterPro" id="IPR004839">
    <property type="entry name" value="Aminotransferase_I/II_large"/>
</dbReference>
<comment type="caution">
    <text evidence="6">The sequence shown here is derived from an EMBL/GenBank/DDBJ whole genome shotgun (WGS) entry which is preliminary data.</text>
</comment>
<dbReference type="PANTHER" id="PTHR43643:SF3">
    <property type="entry name" value="HISTIDINOL-PHOSPHATE AMINOTRANSFERASE"/>
    <property type="match status" value="1"/>
</dbReference>
<protein>
    <submittedName>
        <fullName evidence="6">Histidinol-phosphate aminotransferase family protein</fullName>
    </submittedName>
</protein>
<comment type="similarity">
    <text evidence="1">Belongs to the class-II pyridoxal-phosphate-dependent aminotransferase family. Histidinol-phosphate aminotransferase subfamily.</text>
</comment>
<name>A0ABR7QU55_9GAMM</name>
<dbReference type="InterPro" id="IPR015424">
    <property type="entry name" value="PyrdxlP-dep_Trfase"/>
</dbReference>
<dbReference type="InterPro" id="IPR015421">
    <property type="entry name" value="PyrdxlP-dep_Trfase_major"/>
</dbReference>
<keyword evidence="7" id="KW-1185">Reference proteome</keyword>
<dbReference type="InterPro" id="IPR006311">
    <property type="entry name" value="TAT_signal"/>
</dbReference>